<dbReference type="EMBL" id="CP028843">
    <property type="protein sequence ID" value="AWB19565.1"/>
    <property type="molecule type" value="Genomic_DNA"/>
</dbReference>
<dbReference type="GO" id="GO:0043565">
    <property type="term" value="F:sequence-specific DNA binding"/>
    <property type="evidence" value="ECO:0007669"/>
    <property type="project" value="InterPro"/>
</dbReference>
<evidence type="ECO:0000259" key="4">
    <source>
        <dbReference type="PROSITE" id="PS01124"/>
    </source>
</evidence>
<dbReference type="SMART" id="SM00342">
    <property type="entry name" value="HTH_ARAC"/>
    <property type="match status" value="1"/>
</dbReference>
<organism evidence="5 6">
    <name type="scientific">Methylobacterium currus</name>
    <dbReference type="NCBI Taxonomy" id="2051553"/>
    <lineage>
        <taxon>Bacteria</taxon>
        <taxon>Pseudomonadati</taxon>
        <taxon>Pseudomonadota</taxon>
        <taxon>Alphaproteobacteria</taxon>
        <taxon>Hyphomicrobiales</taxon>
        <taxon>Methylobacteriaceae</taxon>
        <taxon>Methylobacterium</taxon>
    </lineage>
</organism>
<proteinExistence type="predicted"/>
<evidence type="ECO:0000313" key="6">
    <source>
        <dbReference type="Proteomes" id="UP000244755"/>
    </source>
</evidence>
<dbReference type="AlphaFoldDB" id="A0A2R4WDC9"/>
<dbReference type="RefSeq" id="WP_099951490.1">
    <property type="nucleotide sequence ID" value="NZ_CP028843.1"/>
</dbReference>
<sequence>MHNEFNSLNLECRQYNAVATEHIHEYHQFVLPCHGSMEICIDGCSSVIDRNLGVFIPSGAKHEFFCSDNGNFVVLDISNHQSIGFCHESDVFCHLNDQKFFRINEKIGHLVSYAASKSTNGDRSLISNAWATLIISELADRVACQPSMKARSLRKALVYISLNFSNKITVALVAREAGVSERSLHALFTDHLDTTPHAYIIAKRIEYAMLLLRTTQKSIQDIAFLSGHADQSALSRSMQKCHGVTPALYRQLTRQGG</sequence>
<dbReference type="KEGG" id="mee:DA075_00280"/>
<dbReference type="Gene3D" id="2.60.120.10">
    <property type="entry name" value="Jelly Rolls"/>
    <property type="match status" value="1"/>
</dbReference>
<name>A0A2R4WDC9_9HYPH</name>
<dbReference type="OrthoDB" id="9804543at2"/>
<keyword evidence="6" id="KW-1185">Reference proteome</keyword>
<gene>
    <name evidence="5" type="ORF">DA075_00280</name>
</gene>
<dbReference type="PROSITE" id="PS01124">
    <property type="entry name" value="HTH_ARAC_FAMILY_2"/>
    <property type="match status" value="1"/>
</dbReference>
<evidence type="ECO:0000256" key="1">
    <source>
        <dbReference type="ARBA" id="ARBA00023015"/>
    </source>
</evidence>
<dbReference type="InterPro" id="IPR011051">
    <property type="entry name" value="RmlC_Cupin_sf"/>
</dbReference>
<dbReference type="Proteomes" id="UP000244755">
    <property type="component" value="Chromosome 1"/>
</dbReference>
<dbReference type="InterPro" id="IPR018060">
    <property type="entry name" value="HTH_AraC"/>
</dbReference>
<dbReference type="SUPFAM" id="SSF51182">
    <property type="entry name" value="RmlC-like cupins"/>
    <property type="match status" value="1"/>
</dbReference>
<keyword evidence="3" id="KW-0804">Transcription</keyword>
<accession>A0A2R4WDC9</accession>
<dbReference type="SUPFAM" id="SSF46689">
    <property type="entry name" value="Homeodomain-like"/>
    <property type="match status" value="2"/>
</dbReference>
<dbReference type="GO" id="GO:0003700">
    <property type="term" value="F:DNA-binding transcription factor activity"/>
    <property type="evidence" value="ECO:0007669"/>
    <property type="project" value="InterPro"/>
</dbReference>
<dbReference type="InterPro" id="IPR009057">
    <property type="entry name" value="Homeodomain-like_sf"/>
</dbReference>
<evidence type="ECO:0000313" key="5">
    <source>
        <dbReference type="EMBL" id="AWB19565.1"/>
    </source>
</evidence>
<dbReference type="Pfam" id="PF12833">
    <property type="entry name" value="HTH_18"/>
    <property type="match status" value="1"/>
</dbReference>
<evidence type="ECO:0000256" key="3">
    <source>
        <dbReference type="ARBA" id="ARBA00023163"/>
    </source>
</evidence>
<feature type="domain" description="HTH araC/xylS-type" evidence="4">
    <location>
        <begin position="154"/>
        <end position="252"/>
    </location>
</feature>
<dbReference type="InterPro" id="IPR014710">
    <property type="entry name" value="RmlC-like_jellyroll"/>
</dbReference>
<dbReference type="InterPro" id="IPR050204">
    <property type="entry name" value="AraC_XylS_family_regulators"/>
</dbReference>
<evidence type="ECO:0000256" key="2">
    <source>
        <dbReference type="ARBA" id="ARBA00023125"/>
    </source>
</evidence>
<dbReference type="PANTHER" id="PTHR46796">
    <property type="entry name" value="HTH-TYPE TRANSCRIPTIONAL ACTIVATOR RHAS-RELATED"/>
    <property type="match status" value="1"/>
</dbReference>
<reference evidence="5 6" key="1">
    <citation type="submission" date="2018-04" db="EMBL/GenBank/DDBJ databases">
        <title>Methylobacterium sp. PR1016A genome.</title>
        <authorList>
            <person name="Park W."/>
        </authorList>
    </citation>
    <scope>NUCLEOTIDE SEQUENCE [LARGE SCALE GENOMIC DNA]</scope>
    <source>
        <strain evidence="5 6">PR1016A</strain>
    </source>
</reference>
<dbReference type="PANTHER" id="PTHR46796:SF10">
    <property type="entry name" value="TRANSCRIPTIONAL ACTIVATOR FEAR"/>
    <property type="match status" value="1"/>
</dbReference>
<keyword evidence="2" id="KW-0238">DNA-binding</keyword>
<dbReference type="Gene3D" id="1.10.10.60">
    <property type="entry name" value="Homeodomain-like"/>
    <property type="match status" value="1"/>
</dbReference>
<protein>
    <submittedName>
        <fullName evidence="5">AraC family transcriptional regulator</fullName>
    </submittedName>
</protein>
<keyword evidence="1" id="KW-0805">Transcription regulation</keyword>